<keyword evidence="7" id="KW-0175">Coiled coil</keyword>
<feature type="region of interest" description="Disordered" evidence="9">
    <location>
        <begin position="302"/>
        <end position="331"/>
    </location>
</feature>
<feature type="domain" description="Helicase ATP-binding" evidence="10">
    <location>
        <begin position="381"/>
        <end position="549"/>
    </location>
</feature>
<keyword evidence="8" id="KW-0539">Nucleus</keyword>
<comment type="similarity">
    <text evidence="2">Belongs to the SNF2/RAD54 helicase family.</text>
</comment>
<dbReference type="InterPro" id="IPR001650">
    <property type="entry name" value="Helicase_C-like"/>
</dbReference>
<evidence type="ECO:0000256" key="4">
    <source>
        <dbReference type="ARBA" id="ARBA00022801"/>
    </source>
</evidence>
<dbReference type="InterPro" id="IPR014001">
    <property type="entry name" value="Helicase_ATP-bd"/>
</dbReference>
<evidence type="ECO:0000256" key="5">
    <source>
        <dbReference type="ARBA" id="ARBA00022806"/>
    </source>
</evidence>
<name>A0A7J7IMR0_9RHOD</name>
<sequence>MYRNTYHGSWIDRERQLARTPMPLDRNKTSCDSAGMSLHQRFYQSVPPATGHRHTYTNRSCSRTRSCADPHAQQCPINASVACWPDEHLDTCPACCADDTRTRACTRTRTHAHTACRSAAAASAAVWRVRPAMRCAGLDPAVQCTASVGGSWCFTHFVCGFPTTLFVFSLSVSVLTLLIQPGVVGRSWVCALVMIDTSATTSGTRVADACAEDASGDTFTDPTLFAEKHESTRRRSSSEGESDLSGSTKQPVSAALTEEVVNGVETSSALLPEKRRRYEHLDRLLKAATLYSSVLAEQIRQQQESYRMTSRNSSSPTGKGASGRAASRAGEKRLQSLVDAADREGVDVRRTQVQNAGSLQLHELTGGTLRDYQLAGLEWLVSLYENGINGILADEMGLGKTVQCIALICHLRAMGVRGPFLIVGPLTVLPNWMAEFQRFAPAVPALLYHGTKNERQLLRSRHLNAQKSSPSMPVIVTSYEMVMRDRSFLGKHRWAYIIIDEGHRIKNMNCQLLRELQSYTSANRLLITGTPLQNNLDELWSLLHFLMPDIFDSVDLFREWFDFGSDVATGAMERQQEDAIVSKLHTILRPFMLRRLKSDVEKNMPKKREIYLFAPLSPLQREYYSAIMQERIHELLDSRHGHGFSRQITLRNKFMQLRKVCCHPYLIAEPEENFSSGAYPVTDERLVMAAGKLALADRLLPRLRERGHKVLLYSQFTSMLNILEDYLRLRGHKYARIDGSVKFEDRIQQMEAFNAPDSDLFIFLLSTRAGGLGLNLQAADTVILYDSDPNPQMDLQAMDRCHRIGQRKPVHVYRFVTPNSVEERMLTRAVEKRKLERLVVTRGHFYHAAIQASSSNASHQTTPDENARPAQPALSFDEMLAQKLSALEENPFGVDAEASKEEVERILEELVNFAPAEAEYGNGGQITDEDLDALMDREDMIDQDAESVADPDAAVERNKSKRVQREPRLTRHVKGAASTTEAHELDHAESVETMASGPLPSPTEAAPPMRRQIAQGRGYQIFESGGESQLFQ</sequence>
<organism evidence="12 13">
    <name type="scientific">Cyanidiococcus yangmingshanensis</name>
    <dbReference type="NCBI Taxonomy" id="2690220"/>
    <lineage>
        <taxon>Eukaryota</taxon>
        <taxon>Rhodophyta</taxon>
        <taxon>Bangiophyceae</taxon>
        <taxon>Cyanidiales</taxon>
        <taxon>Cyanidiaceae</taxon>
        <taxon>Cyanidiococcus</taxon>
    </lineage>
</organism>
<dbReference type="GO" id="GO:0016787">
    <property type="term" value="F:hydrolase activity"/>
    <property type="evidence" value="ECO:0007669"/>
    <property type="project" value="UniProtKB-KW"/>
</dbReference>
<keyword evidence="3" id="KW-0547">Nucleotide-binding</keyword>
<evidence type="ECO:0000256" key="1">
    <source>
        <dbReference type="ARBA" id="ARBA00004123"/>
    </source>
</evidence>
<dbReference type="InterPro" id="IPR038718">
    <property type="entry name" value="SNF2-like_sf"/>
</dbReference>
<dbReference type="InterPro" id="IPR027417">
    <property type="entry name" value="P-loop_NTPase"/>
</dbReference>
<keyword evidence="4" id="KW-0378">Hydrolase</keyword>
<comment type="caution">
    <text evidence="12">The sequence shown here is derived from an EMBL/GenBank/DDBJ whole genome shotgun (WGS) entry which is preliminary data.</text>
</comment>
<dbReference type="FunFam" id="3.40.50.10810:FF:000015">
    <property type="entry name" value="lymphoid-specific helicase isoform X1"/>
    <property type="match status" value="1"/>
</dbReference>
<proteinExistence type="inferred from homology"/>
<evidence type="ECO:0000256" key="6">
    <source>
        <dbReference type="ARBA" id="ARBA00022840"/>
    </source>
</evidence>
<dbReference type="Gene3D" id="3.40.50.300">
    <property type="entry name" value="P-loop containing nucleotide triphosphate hydrolases"/>
    <property type="match status" value="1"/>
</dbReference>
<evidence type="ECO:0000256" key="3">
    <source>
        <dbReference type="ARBA" id="ARBA00022741"/>
    </source>
</evidence>
<feature type="compositionally biased region" description="Basic and acidic residues" evidence="9">
    <location>
        <begin position="954"/>
        <end position="969"/>
    </location>
</feature>
<dbReference type="CDD" id="cd18793">
    <property type="entry name" value="SF2_C_SNF"/>
    <property type="match status" value="1"/>
</dbReference>
<dbReference type="Gene3D" id="3.40.50.10810">
    <property type="entry name" value="Tandem AAA-ATPase domain"/>
    <property type="match status" value="1"/>
</dbReference>
<evidence type="ECO:0000256" key="2">
    <source>
        <dbReference type="ARBA" id="ARBA00007025"/>
    </source>
</evidence>
<dbReference type="PANTHER" id="PTHR10799">
    <property type="entry name" value="SNF2/RAD54 HELICASE FAMILY"/>
    <property type="match status" value="1"/>
</dbReference>
<dbReference type="InterPro" id="IPR049730">
    <property type="entry name" value="SNF2/RAD54-like_C"/>
</dbReference>
<dbReference type="EMBL" id="VWRR01000003">
    <property type="protein sequence ID" value="KAF6004402.1"/>
    <property type="molecule type" value="Genomic_DNA"/>
</dbReference>
<dbReference type="SMART" id="SM00490">
    <property type="entry name" value="HELICc"/>
    <property type="match status" value="1"/>
</dbReference>
<feature type="compositionally biased region" description="Polar residues" evidence="9">
    <location>
        <begin position="851"/>
        <end position="864"/>
    </location>
</feature>
<feature type="compositionally biased region" description="Polar residues" evidence="9">
    <location>
        <begin position="302"/>
        <end position="317"/>
    </location>
</feature>
<feature type="region of interest" description="Disordered" evidence="9">
    <location>
        <begin position="851"/>
        <end position="870"/>
    </location>
</feature>
<protein>
    <submittedName>
        <fullName evidence="12">Uncharacterized protein</fullName>
    </submittedName>
</protein>
<reference evidence="12 13" key="1">
    <citation type="journal article" date="2020" name="J. Phycol.">
        <title>Comparative genome analysis reveals Cyanidiococcus gen. nov., a new extremophilic red algal genus sister to Cyanidioschyzon (Cyanidioschyzonaceae, Rhodophyta).</title>
        <authorList>
            <person name="Liu S.-L."/>
            <person name="Chiang Y.-R."/>
            <person name="Yoon H.S."/>
            <person name="Fu H.-Y."/>
        </authorList>
    </citation>
    <scope>NUCLEOTIDE SEQUENCE [LARGE SCALE GENOMIC DNA]</scope>
    <source>
        <strain evidence="12 13">THAL066</strain>
    </source>
</reference>
<dbReference type="SUPFAM" id="SSF52540">
    <property type="entry name" value="P-loop containing nucleoside triphosphate hydrolases"/>
    <property type="match status" value="2"/>
</dbReference>
<gene>
    <name evidence="12" type="ORF">F1559_001614</name>
</gene>
<dbReference type="OrthoDB" id="5857104at2759"/>
<evidence type="ECO:0000256" key="9">
    <source>
        <dbReference type="SAM" id="MobiDB-lite"/>
    </source>
</evidence>
<dbReference type="GO" id="GO:0004386">
    <property type="term" value="F:helicase activity"/>
    <property type="evidence" value="ECO:0007669"/>
    <property type="project" value="UniProtKB-KW"/>
</dbReference>
<dbReference type="PROSITE" id="PS51194">
    <property type="entry name" value="HELICASE_CTER"/>
    <property type="match status" value="1"/>
</dbReference>
<dbReference type="SMART" id="SM00487">
    <property type="entry name" value="DEXDc"/>
    <property type="match status" value="1"/>
</dbReference>
<feature type="region of interest" description="Disordered" evidence="9">
    <location>
        <begin position="944"/>
        <end position="1032"/>
    </location>
</feature>
<evidence type="ECO:0000313" key="12">
    <source>
        <dbReference type="EMBL" id="KAF6004402.1"/>
    </source>
</evidence>
<dbReference type="Proteomes" id="UP000530660">
    <property type="component" value="Unassembled WGS sequence"/>
</dbReference>
<keyword evidence="5" id="KW-0347">Helicase</keyword>
<dbReference type="GO" id="GO:0005634">
    <property type="term" value="C:nucleus"/>
    <property type="evidence" value="ECO:0007669"/>
    <property type="project" value="UniProtKB-SubCell"/>
</dbReference>
<evidence type="ECO:0000313" key="13">
    <source>
        <dbReference type="Proteomes" id="UP000530660"/>
    </source>
</evidence>
<evidence type="ECO:0000256" key="8">
    <source>
        <dbReference type="ARBA" id="ARBA00023242"/>
    </source>
</evidence>
<comment type="subcellular location">
    <subcellularLocation>
        <location evidence="1">Nucleus</location>
    </subcellularLocation>
</comment>
<dbReference type="PROSITE" id="PS51192">
    <property type="entry name" value="HELICASE_ATP_BIND_1"/>
    <property type="match status" value="1"/>
</dbReference>
<accession>A0A7J7IMR0</accession>
<evidence type="ECO:0000256" key="7">
    <source>
        <dbReference type="ARBA" id="ARBA00023054"/>
    </source>
</evidence>
<dbReference type="AlphaFoldDB" id="A0A7J7IMR0"/>
<keyword evidence="6" id="KW-0067">ATP-binding</keyword>
<feature type="compositionally biased region" description="Low complexity" evidence="9">
    <location>
        <begin position="318"/>
        <end position="328"/>
    </location>
</feature>
<feature type="domain" description="Helicase C-terminal" evidence="11">
    <location>
        <begin position="695"/>
        <end position="846"/>
    </location>
</feature>
<dbReference type="Pfam" id="PF00271">
    <property type="entry name" value="Helicase_C"/>
    <property type="match status" value="1"/>
</dbReference>
<dbReference type="Pfam" id="PF00176">
    <property type="entry name" value="SNF2-rel_dom"/>
    <property type="match status" value="1"/>
</dbReference>
<keyword evidence="13" id="KW-1185">Reference proteome</keyword>
<feature type="compositionally biased region" description="Basic and acidic residues" evidence="9">
    <location>
        <begin position="981"/>
        <end position="990"/>
    </location>
</feature>
<dbReference type="InterPro" id="IPR000330">
    <property type="entry name" value="SNF2_N"/>
</dbReference>
<evidence type="ECO:0000259" key="11">
    <source>
        <dbReference type="PROSITE" id="PS51194"/>
    </source>
</evidence>
<feature type="region of interest" description="Disordered" evidence="9">
    <location>
        <begin position="221"/>
        <end position="257"/>
    </location>
</feature>
<evidence type="ECO:0000259" key="10">
    <source>
        <dbReference type="PROSITE" id="PS51192"/>
    </source>
</evidence>
<dbReference type="GO" id="GO:0005524">
    <property type="term" value="F:ATP binding"/>
    <property type="evidence" value="ECO:0007669"/>
    <property type="project" value="UniProtKB-KW"/>
</dbReference>